<dbReference type="PANTHER" id="PTHR31150:SF32">
    <property type="entry name" value="RING_U-BOX SUPERFAMILY PROTEIN"/>
    <property type="match status" value="1"/>
</dbReference>
<keyword evidence="1" id="KW-0863">Zinc-finger</keyword>
<dbReference type="PROSITE" id="PS50089">
    <property type="entry name" value="ZF_RING_2"/>
    <property type="match status" value="1"/>
</dbReference>
<sequence>MGSACCIAAKDQGVPNLSPAGTLQRSILYSPSWSFRPDNRRRVAGETENISSEFSHGNNDSRNMQVRKPTRLAWRAISAGTNQVENFDPPISQRSPSHGVDANNMTPSSDISTESNNSVEVKNTSYPLQNIESLMPKISFSATIHSSLSSPTEDNLSQNHAVPPSSTSSRQAYHSPGRQLLRQISDSRILKMKSPHTNSVSEGRSSSFTLSTCSHDFTLGSQGSFSDYLYLQNFPELIASSQRQRWSFESEQSSDRLGCSPSSGSQACEVCKKFLKEKINQGDSYSIVAVLVCGHFFHAECLEKWTKEADKYDPTCPICKFGEKQMLKMSQNSSRAEARRLKTLKNHVVHNCFSGQLDSSDCGEYKVPKLGASTSSRKPFLTRHFSLGVKWGRSMSENASTTTKKRFWSRSRKD</sequence>
<organism evidence="4 5">
    <name type="scientific">Trapa natans</name>
    <name type="common">Water chestnut</name>
    <dbReference type="NCBI Taxonomy" id="22666"/>
    <lineage>
        <taxon>Eukaryota</taxon>
        <taxon>Viridiplantae</taxon>
        <taxon>Streptophyta</taxon>
        <taxon>Embryophyta</taxon>
        <taxon>Tracheophyta</taxon>
        <taxon>Spermatophyta</taxon>
        <taxon>Magnoliopsida</taxon>
        <taxon>eudicotyledons</taxon>
        <taxon>Gunneridae</taxon>
        <taxon>Pentapetalae</taxon>
        <taxon>rosids</taxon>
        <taxon>malvids</taxon>
        <taxon>Myrtales</taxon>
        <taxon>Lythraceae</taxon>
        <taxon>Trapa</taxon>
    </lineage>
</organism>
<dbReference type="InterPro" id="IPR001841">
    <property type="entry name" value="Znf_RING"/>
</dbReference>
<dbReference type="InterPro" id="IPR013083">
    <property type="entry name" value="Znf_RING/FYVE/PHD"/>
</dbReference>
<feature type="region of interest" description="Disordered" evidence="2">
    <location>
        <begin position="146"/>
        <end position="177"/>
    </location>
</feature>
<feature type="compositionally biased region" description="Polar residues" evidence="2">
    <location>
        <begin position="103"/>
        <end position="119"/>
    </location>
</feature>
<feature type="compositionally biased region" description="Polar residues" evidence="2">
    <location>
        <begin position="146"/>
        <end position="172"/>
    </location>
</feature>
<dbReference type="PANTHER" id="PTHR31150">
    <property type="entry name" value="EXPRESSED PROTEIN"/>
    <property type="match status" value="1"/>
</dbReference>
<gene>
    <name evidence="4" type="ORF">SAY86_011531</name>
</gene>
<dbReference type="AlphaFoldDB" id="A0AAN7R6I8"/>
<feature type="region of interest" description="Disordered" evidence="2">
    <location>
        <begin position="81"/>
        <end position="119"/>
    </location>
</feature>
<evidence type="ECO:0000256" key="1">
    <source>
        <dbReference type="PROSITE-ProRule" id="PRU00175"/>
    </source>
</evidence>
<keyword evidence="1" id="KW-0862">Zinc</keyword>
<dbReference type="Gene3D" id="3.30.40.10">
    <property type="entry name" value="Zinc/RING finger domain, C3HC4 (zinc finger)"/>
    <property type="match status" value="1"/>
</dbReference>
<dbReference type="EMBL" id="JAXQNO010000012">
    <property type="protein sequence ID" value="KAK4787698.1"/>
    <property type="molecule type" value="Genomic_DNA"/>
</dbReference>
<keyword evidence="5" id="KW-1185">Reference proteome</keyword>
<feature type="domain" description="RING-type" evidence="3">
    <location>
        <begin position="268"/>
        <end position="320"/>
    </location>
</feature>
<reference evidence="4 5" key="1">
    <citation type="journal article" date="2023" name="Hortic Res">
        <title>Pangenome of water caltrop reveals structural variations and asymmetric subgenome divergence after allopolyploidization.</title>
        <authorList>
            <person name="Zhang X."/>
            <person name="Chen Y."/>
            <person name="Wang L."/>
            <person name="Yuan Y."/>
            <person name="Fang M."/>
            <person name="Shi L."/>
            <person name="Lu R."/>
            <person name="Comes H.P."/>
            <person name="Ma Y."/>
            <person name="Chen Y."/>
            <person name="Huang G."/>
            <person name="Zhou Y."/>
            <person name="Zheng Z."/>
            <person name="Qiu Y."/>
        </authorList>
    </citation>
    <scope>NUCLEOTIDE SEQUENCE [LARGE SCALE GENOMIC DNA]</scope>
    <source>
        <strain evidence="4">F231</strain>
    </source>
</reference>
<evidence type="ECO:0000256" key="2">
    <source>
        <dbReference type="SAM" id="MobiDB-lite"/>
    </source>
</evidence>
<evidence type="ECO:0000259" key="3">
    <source>
        <dbReference type="PROSITE" id="PS50089"/>
    </source>
</evidence>
<proteinExistence type="predicted"/>
<dbReference type="CDD" id="cd16448">
    <property type="entry name" value="RING-H2"/>
    <property type="match status" value="1"/>
</dbReference>
<evidence type="ECO:0000313" key="5">
    <source>
        <dbReference type="Proteomes" id="UP001346149"/>
    </source>
</evidence>
<dbReference type="GO" id="GO:0008270">
    <property type="term" value="F:zinc ion binding"/>
    <property type="evidence" value="ECO:0007669"/>
    <property type="project" value="UniProtKB-KW"/>
</dbReference>
<dbReference type="Pfam" id="PF13639">
    <property type="entry name" value="zf-RING_2"/>
    <property type="match status" value="1"/>
</dbReference>
<name>A0AAN7R6I8_TRANT</name>
<protein>
    <recommendedName>
        <fullName evidence="3">RING-type domain-containing protein</fullName>
    </recommendedName>
</protein>
<accession>A0AAN7R6I8</accession>
<dbReference type="Proteomes" id="UP001346149">
    <property type="component" value="Unassembled WGS sequence"/>
</dbReference>
<evidence type="ECO:0000313" key="4">
    <source>
        <dbReference type="EMBL" id="KAK4787698.1"/>
    </source>
</evidence>
<dbReference type="SMART" id="SM00184">
    <property type="entry name" value="RING"/>
    <property type="match status" value="1"/>
</dbReference>
<comment type="caution">
    <text evidence="4">The sequence shown here is derived from an EMBL/GenBank/DDBJ whole genome shotgun (WGS) entry which is preliminary data.</text>
</comment>
<keyword evidence="1" id="KW-0479">Metal-binding</keyword>
<dbReference type="SUPFAM" id="SSF57850">
    <property type="entry name" value="RING/U-box"/>
    <property type="match status" value="1"/>
</dbReference>